<dbReference type="EMBL" id="GGEC01072937">
    <property type="protein sequence ID" value="MBX53421.1"/>
    <property type="molecule type" value="Transcribed_RNA"/>
</dbReference>
<dbReference type="AlphaFoldDB" id="A0A2P2PFG1"/>
<name>A0A2P2PFG1_RHIMU</name>
<sequence length="42" mass="4658">MLSFTCVETWVCCCPKLDKGGGLRKVGGLWQAVCLYITVKLH</sequence>
<accession>A0A2P2PFG1</accession>
<organism evidence="1">
    <name type="scientific">Rhizophora mucronata</name>
    <name type="common">Asiatic mangrove</name>
    <dbReference type="NCBI Taxonomy" id="61149"/>
    <lineage>
        <taxon>Eukaryota</taxon>
        <taxon>Viridiplantae</taxon>
        <taxon>Streptophyta</taxon>
        <taxon>Embryophyta</taxon>
        <taxon>Tracheophyta</taxon>
        <taxon>Spermatophyta</taxon>
        <taxon>Magnoliopsida</taxon>
        <taxon>eudicotyledons</taxon>
        <taxon>Gunneridae</taxon>
        <taxon>Pentapetalae</taxon>
        <taxon>rosids</taxon>
        <taxon>fabids</taxon>
        <taxon>Malpighiales</taxon>
        <taxon>Rhizophoraceae</taxon>
        <taxon>Rhizophora</taxon>
    </lineage>
</organism>
<protein>
    <submittedName>
        <fullName evidence="1">Uncharacterized protein</fullName>
    </submittedName>
</protein>
<evidence type="ECO:0000313" key="1">
    <source>
        <dbReference type="EMBL" id="MBX53421.1"/>
    </source>
</evidence>
<proteinExistence type="predicted"/>
<reference evidence="1" key="1">
    <citation type="submission" date="2018-02" db="EMBL/GenBank/DDBJ databases">
        <title>Rhizophora mucronata_Transcriptome.</title>
        <authorList>
            <person name="Meera S.P."/>
            <person name="Sreeshan A."/>
            <person name="Augustine A."/>
        </authorList>
    </citation>
    <scope>NUCLEOTIDE SEQUENCE</scope>
    <source>
        <tissue evidence="1">Leaf</tissue>
    </source>
</reference>